<reference evidence="4" key="1">
    <citation type="journal article" date="2020" name="Stud. Mycol.">
        <title>101 Dothideomycetes genomes: a test case for predicting lifestyles and emergence of pathogens.</title>
        <authorList>
            <person name="Haridas S."/>
            <person name="Albert R."/>
            <person name="Binder M."/>
            <person name="Bloem J."/>
            <person name="Labutti K."/>
            <person name="Salamov A."/>
            <person name="Andreopoulos B."/>
            <person name="Baker S."/>
            <person name="Barry K."/>
            <person name="Bills G."/>
            <person name="Bluhm B."/>
            <person name="Cannon C."/>
            <person name="Castanera R."/>
            <person name="Culley D."/>
            <person name="Daum C."/>
            <person name="Ezra D."/>
            <person name="Gonzalez J."/>
            <person name="Henrissat B."/>
            <person name="Kuo A."/>
            <person name="Liang C."/>
            <person name="Lipzen A."/>
            <person name="Lutzoni F."/>
            <person name="Magnuson J."/>
            <person name="Mondo S."/>
            <person name="Nolan M."/>
            <person name="Ohm R."/>
            <person name="Pangilinan J."/>
            <person name="Park H.-J."/>
            <person name="Ramirez L."/>
            <person name="Alfaro M."/>
            <person name="Sun H."/>
            <person name="Tritt A."/>
            <person name="Yoshinaga Y."/>
            <person name="Zwiers L.-H."/>
            <person name="Turgeon B."/>
            <person name="Goodwin S."/>
            <person name="Spatafora J."/>
            <person name="Crous P."/>
            <person name="Grigoriev I."/>
        </authorList>
    </citation>
    <scope>NUCLEOTIDE SEQUENCE</scope>
    <source>
        <strain evidence="4">CBS 121410</strain>
    </source>
</reference>
<name>A0A9P4HWN7_9PEZI</name>
<protein>
    <submittedName>
        <fullName evidence="4">Glycoside hydrolase family 16 protein</fullName>
    </submittedName>
</protein>
<keyword evidence="4" id="KW-0378">Hydrolase</keyword>
<dbReference type="InterPro" id="IPR000757">
    <property type="entry name" value="Beta-glucanase-like"/>
</dbReference>
<evidence type="ECO:0000256" key="2">
    <source>
        <dbReference type="SAM" id="SignalP"/>
    </source>
</evidence>
<accession>A0A9P4HWN7</accession>
<keyword evidence="2" id="KW-0732">Signal</keyword>
<feature type="chain" id="PRO_5040195463" evidence="2">
    <location>
        <begin position="26"/>
        <end position="334"/>
    </location>
</feature>
<dbReference type="SUPFAM" id="SSF49899">
    <property type="entry name" value="Concanavalin A-like lectins/glucanases"/>
    <property type="match status" value="1"/>
</dbReference>
<dbReference type="CDD" id="cd00413">
    <property type="entry name" value="Glyco_hydrolase_16"/>
    <property type="match status" value="1"/>
</dbReference>
<dbReference type="Pfam" id="PF00722">
    <property type="entry name" value="Glyco_hydro_16"/>
    <property type="match status" value="1"/>
</dbReference>
<dbReference type="GO" id="GO:0005975">
    <property type="term" value="P:carbohydrate metabolic process"/>
    <property type="evidence" value="ECO:0007669"/>
    <property type="project" value="InterPro"/>
</dbReference>
<feature type="signal peptide" evidence="2">
    <location>
        <begin position="1"/>
        <end position="25"/>
    </location>
</feature>
<dbReference type="OrthoDB" id="25131at2759"/>
<dbReference type="AlphaFoldDB" id="A0A9P4HWN7"/>
<feature type="region of interest" description="Disordered" evidence="1">
    <location>
        <begin position="311"/>
        <end position="334"/>
    </location>
</feature>
<comment type="caution">
    <text evidence="4">The sequence shown here is derived from an EMBL/GenBank/DDBJ whole genome shotgun (WGS) entry which is preliminary data.</text>
</comment>
<dbReference type="PANTHER" id="PTHR38121">
    <property type="entry name" value="GH16 DOMAIN-CONTAINING PROTEIN"/>
    <property type="match status" value="1"/>
</dbReference>
<evidence type="ECO:0000256" key="1">
    <source>
        <dbReference type="SAM" id="MobiDB-lite"/>
    </source>
</evidence>
<dbReference type="GO" id="GO:0004553">
    <property type="term" value="F:hydrolase activity, hydrolyzing O-glycosyl compounds"/>
    <property type="evidence" value="ECO:0007669"/>
    <property type="project" value="InterPro"/>
</dbReference>
<dbReference type="PANTHER" id="PTHR38121:SF5">
    <property type="entry name" value="GH16 DOMAIN-CONTAINING PROTEIN"/>
    <property type="match status" value="1"/>
</dbReference>
<dbReference type="EMBL" id="ML978718">
    <property type="protein sequence ID" value="KAF2087792.1"/>
    <property type="molecule type" value="Genomic_DNA"/>
</dbReference>
<evidence type="ECO:0000259" key="3">
    <source>
        <dbReference type="PROSITE" id="PS51762"/>
    </source>
</evidence>
<proteinExistence type="predicted"/>
<dbReference type="InterPro" id="IPR013320">
    <property type="entry name" value="ConA-like_dom_sf"/>
</dbReference>
<sequence length="334" mass="37266">MPGVSAIAALVLLLASLFVRPACECGYSVNQTTDTDHAVWTEIWETDFLHVSNVSWYAANTGWTLQTYNITPEAARGPNGKMATLDNVRANPINNSWDWAGPAKYGGDAGLQVWVRSQTVDDMIPMGEIDGQHTDMLYGSFRVAMKITGNPGTCGAFFWFRNDTQEIDMEFLSQQLNATSNPVNLVLQSPMSEDAGFNAAGTPDYDLFPLDFRPDEGFHEYRFDWLPDRVSFYADGQWLRDMTTTLPNSPGHLVLNHWSNGDPNWSAGPPSEDSVMTVSYVKAYYNSSLPNRAKDYELRCTSNGTYPVGSRICQIPDQTTAPDTQGREQQRQWA</sequence>
<feature type="domain" description="GH16" evidence="3">
    <location>
        <begin position="61"/>
        <end position="289"/>
    </location>
</feature>
<keyword evidence="5" id="KW-1185">Reference proteome</keyword>
<evidence type="ECO:0000313" key="5">
    <source>
        <dbReference type="Proteomes" id="UP000799776"/>
    </source>
</evidence>
<dbReference type="Proteomes" id="UP000799776">
    <property type="component" value="Unassembled WGS sequence"/>
</dbReference>
<gene>
    <name evidence="4" type="ORF">K490DRAFT_73312</name>
</gene>
<organism evidence="4 5">
    <name type="scientific">Saccharata proteae CBS 121410</name>
    <dbReference type="NCBI Taxonomy" id="1314787"/>
    <lineage>
        <taxon>Eukaryota</taxon>
        <taxon>Fungi</taxon>
        <taxon>Dikarya</taxon>
        <taxon>Ascomycota</taxon>
        <taxon>Pezizomycotina</taxon>
        <taxon>Dothideomycetes</taxon>
        <taxon>Dothideomycetes incertae sedis</taxon>
        <taxon>Botryosphaeriales</taxon>
        <taxon>Saccharataceae</taxon>
        <taxon>Saccharata</taxon>
    </lineage>
</organism>
<evidence type="ECO:0000313" key="4">
    <source>
        <dbReference type="EMBL" id="KAF2087792.1"/>
    </source>
</evidence>
<feature type="compositionally biased region" description="Basic and acidic residues" evidence="1">
    <location>
        <begin position="325"/>
        <end position="334"/>
    </location>
</feature>
<dbReference type="PROSITE" id="PS51762">
    <property type="entry name" value="GH16_2"/>
    <property type="match status" value="1"/>
</dbReference>
<dbReference type="Gene3D" id="2.60.120.200">
    <property type="match status" value="1"/>
</dbReference>